<dbReference type="EMBL" id="HBUE01283392">
    <property type="protein sequence ID" value="CAG6570251.1"/>
    <property type="molecule type" value="Transcribed_RNA"/>
</dbReference>
<protein>
    <submittedName>
        <fullName evidence="2">(northern house mosquito) hypothetical protein</fullName>
    </submittedName>
</protein>
<feature type="region of interest" description="Disordered" evidence="1">
    <location>
        <begin position="87"/>
        <end position="118"/>
    </location>
</feature>
<dbReference type="EMBL" id="HBUE01177838">
    <property type="protein sequence ID" value="CAG6518709.1"/>
    <property type="molecule type" value="Transcribed_RNA"/>
</dbReference>
<proteinExistence type="predicted"/>
<organism evidence="2">
    <name type="scientific">Culex pipiens</name>
    <name type="common">House mosquito</name>
    <dbReference type="NCBI Taxonomy" id="7175"/>
    <lineage>
        <taxon>Eukaryota</taxon>
        <taxon>Metazoa</taxon>
        <taxon>Ecdysozoa</taxon>
        <taxon>Arthropoda</taxon>
        <taxon>Hexapoda</taxon>
        <taxon>Insecta</taxon>
        <taxon>Pterygota</taxon>
        <taxon>Neoptera</taxon>
        <taxon>Endopterygota</taxon>
        <taxon>Diptera</taxon>
        <taxon>Nematocera</taxon>
        <taxon>Culicoidea</taxon>
        <taxon>Culicidae</taxon>
        <taxon>Culicinae</taxon>
        <taxon>Culicini</taxon>
        <taxon>Culex</taxon>
        <taxon>Culex</taxon>
    </lineage>
</organism>
<sequence>MITRDSLRRYRGRTMPTFRKLTRRTRMRPPWSVTFWKRLGTILVTVKMKDWWSLLNCRAWPRKRFRLQVSKSRWKLPKLPKCSRKSSLLREERISSSPNRRHAFENKSPGQFPVRGLT</sequence>
<accession>A0A8D8DTM6</accession>
<evidence type="ECO:0000256" key="1">
    <source>
        <dbReference type="SAM" id="MobiDB-lite"/>
    </source>
</evidence>
<evidence type="ECO:0000313" key="2">
    <source>
        <dbReference type="EMBL" id="CAG6518709.1"/>
    </source>
</evidence>
<name>A0A8D8DTM6_CULPI</name>
<reference evidence="2" key="1">
    <citation type="submission" date="2021-05" db="EMBL/GenBank/DDBJ databases">
        <authorList>
            <person name="Alioto T."/>
            <person name="Alioto T."/>
            <person name="Gomez Garrido J."/>
        </authorList>
    </citation>
    <scope>NUCLEOTIDE SEQUENCE</scope>
</reference>
<dbReference type="AlphaFoldDB" id="A0A8D8DTM6"/>